<reference evidence="2 3" key="1">
    <citation type="journal article" name="Front. Microbiol.">
        <title>Sugar Metabolism of the First Thermophilic Planctomycete Thermogutta terrifontis: Comparative Genomic and Transcriptomic Approaches.</title>
        <authorList>
            <person name="Elcheninov A.G."/>
            <person name="Menzel P."/>
            <person name="Gudbergsdottir S.R."/>
            <person name="Slesarev A.I."/>
            <person name="Kadnikov V.V."/>
            <person name="Krogh A."/>
            <person name="Bonch-Osmolovskaya E.A."/>
            <person name="Peng X."/>
            <person name="Kublanov I.V."/>
        </authorList>
    </citation>
    <scope>NUCLEOTIDE SEQUENCE [LARGE SCALE GENOMIC DNA]</scope>
    <source>
        <strain evidence="2 3">R1</strain>
    </source>
</reference>
<protein>
    <submittedName>
        <fullName evidence="2">Uncharacterized protein</fullName>
    </submittedName>
</protein>
<dbReference type="AlphaFoldDB" id="A0A286RD19"/>
<evidence type="ECO:0000256" key="1">
    <source>
        <dbReference type="SAM" id="Phobius"/>
    </source>
</evidence>
<accession>A0A286RD19</accession>
<dbReference type="KEGG" id="ttf:THTE_1249"/>
<evidence type="ECO:0000313" key="3">
    <source>
        <dbReference type="Proteomes" id="UP000215086"/>
    </source>
</evidence>
<dbReference type="Proteomes" id="UP000215086">
    <property type="component" value="Chromosome"/>
</dbReference>
<name>A0A286RD19_9BACT</name>
<feature type="transmembrane region" description="Helical" evidence="1">
    <location>
        <begin position="20"/>
        <end position="41"/>
    </location>
</feature>
<keyword evidence="1" id="KW-0812">Transmembrane</keyword>
<keyword evidence="1" id="KW-1133">Transmembrane helix</keyword>
<organism evidence="2 3">
    <name type="scientific">Thermogutta terrifontis</name>
    <dbReference type="NCBI Taxonomy" id="1331910"/>
    <lineage>
        <taxon>Bacteria</taxon>
        <taxon>Pseudomonadati</taxon>
        <taxon>Planctomycetota</taxon>
        <taxon>Planctomycetia</taxon>
        <taxon>Pirellulales</taxon>
        <taxon>Thermoguttaceae</taxon>
        <taxon>Thermogutta</taxon>
    </lineage>
</organism>
<evidence type="ECO:0000313" key="2">
    <source>
        <dbReference type="EMBL" id="ASV73851.1"/>
    </source>
</evidence>
<dbReference type="RefSeq" id="WP_095414334.1">
    <property type="nucleotide sequence ID" value="NZ_CP018477.1"/>
</dbReference>
<sequence length="68" mass="7643">MSKASLWQLLKRIHSDDRGAVSLETILIIGAIALPILIFLIRVGWPRIKGYFNQGLQDLEAERANAIQ</sequence>
<dbReference type="EMBL" id="CP018477">
    <property type="protein sequence ID" value="ASV73851.1"/>
    <property type="molecule type" value="Genomic_DNA"/>
</dbReference>
<gene>
    <name evidence="2" type="ORF">THTE_1249</name>
</gene>
<keyword evidence="3" id="KW-1185">Reference proteome</keyword>
<keyword evidence="1" id="KW-0472">Membrane</keyword>
<proteinExistence type="predicted"/>